<dbReference type="EMBL" id="BRXW01000262">
    <property type="protein sequence ID" value="GMI16734.1"/>
    <property type="molecule type" value="Genomic_DNA"/>
</dbReference>
<reference evidence="3" key="1">
    <citation type="journal article" date="2023" name="Commun. Biol.">
        <title>Genome analysis of Parmales, the sister group of diatoms, reveals the evolutionary specialization of diatoms from phago-mixotrophs to photoautotrophs.</title>
        <authorList>
            <person name="Ban H."/>
            <person name="Sato S."/>
            <person name="Yoshikawa S."/>
            <person name="Yamada K."/>
            <person name="Nakamura Y."/>
            <person name="Ichinomiya M."/>
            <person name="Sato N."/>
            <person name="Blanc-Mathieu R."/>
            <person name="Endo H."/>
            <person name="Kuwata A."/>
            <person name="Ogata H."/>
        </authorList>
    </citation>
    <scope>NUCLEOTIDE SEQUENCE [LARGE SCALE GENOMIC DNA]</scope>
    <source>
        <strain evidence="3">NIES 3700</strain>
    </source>
</reference>
<feature type="region of interest" description="Disordered" evidence="1">
    <location>
        <begin position="47"/>
        <end position="80"/>
    </location>
</feature>
<comment type="caution">
    <text evidence="2">The sequence shown here is derived from an EMBL/GenBank/DDBJ whole genome shotgun (WGS) entry which is preliminary data.</text>
</comment>
<feature type="region of interest" description="Disordered" evidence="1">
    <location>
        <begin position="216"/>
        <end position="280"/>
    </location>
</feature>
<dbReference type="OrthoDB" id="60033at2759"/>
<dbReference type="Proteomes" id="UP001165122">
    <property type="component" value="Unassembled WGS sequence"/>
</dbReference>
<keyword evidence="3" id="KW-1185">Reference proteome</keyword>
<feature type="compositionally biased region" description="Polar residues" evidence="1">
    <location>
        <begin position="70"/>
        <end position="80"/>
    </location>
</feature>
<feature type="compositionally biased region" description="Low complexity" evidence="1">
    <location>
        <begin position="143"/>
        <end position="154"/>
    </location>
</feature>
<sequence>MGQSSGNQEVTTERIKSHLQKFRLHRGKSANEFIESYDYWRKRLEEGGGEKEEDAKTDNSGEAAARADFGTQNFLDSSTSPDGVAARDILGDLTEAERSSEIGRSILSLSTVLSSLHGVILAQRGAGGQQTQKQVPQARNAWPGVQVQAQPQHQQNHHDDTPPPPVVPPFPNAPHHNQPAPDASNNTIQHNMHAHLEIQNQMRNFKSSEIRKFSNNPQAGAQYHHPQNHHHQQQHPNPLTLHPNPNPNHPQNLQQQPNILGSPRTIGSPGKKASQSPGRKYSLDDGGFLLGGHNAWDMAGADDDQLFDFLAEGGIGDI</sequence>
<evidence type="ECO:0000313" key="2">
    <source>
        <dbReference type="EMBL" id="GMI16734.1"/>
    </source>
</evidence>
<feature type="compositionally biased region" description="Basic and acidic residues" evidence="1">
    <location>
        <begin position="47"/>
        <end position="59"/>
    </location>
</feature>
<proteinExistence type="predicted"/>
<feature type="region of interest" description="Disordered" evidence="1">
    <location>
        <begin position="125"/>
        <end position="186"/>
    </location>
</feature>
<organism evidence="2 3">
    <name type="scientific">Triparma laevis f. longispina</name>
    <dbReference type="NCBI Taxonomy" id="1714387"/>
    <lineage>
        <taxon>Eukaryota</taxon>
        <taxon>Sar</taxon>
        <taxon>Stramenopiles</taxon>
        <taxon>Ochrophyta</taxon>
        <taxon>Bolidophyceae</taxon>
        <taxon>Parmales</taxon>
        <taxon>Triparmaceae</taxon>
        <taxon>Triparma</taxon>
    </lineage>
</organism>
<evidence type="ECO:0000256" key="1">
    <source>
        <dbReference type="SAM" id="MobiDB-lite"/>
    </source>
</evidence>
<evidence type="ECO:0000313" key="3">
    <source>
        <dbReference type="Proteomes" id="UP001165122"/>
    </source>
</evidence>
<feature type="compositionally biased region" description="Low complexity" evidence="1">
    <location>
        <begin position="234"/>
        <end position="258"/>
    </location>
</feature>
<dbReference type="AlphaFoldDB" id="A0A9W7FPW4"/>
<gene>
    <name evidence="2" type="ORF">TrLO_g3782</name>
</gene>
<accession>A0A9W7FPW4</accession>
<name>A0A9W7FPW4_9STRA</name>
<protein>
    <submittedName>
        <fullName evidence="2">Uncharacterized protein</fullName>
    </submittedName>
</protein>
<feature type="compositionally biased region" description="Pro residues" evidence="1">
    <location>
        <begin position="162"/>
        <end position="172"/>
    </location>
</feature>